<proteinExistence type="inferred from homology"/>
<gene>
    <name evidence="8" type="ORF">PHYPA_006541</name>
</gene>
<dbReference type="EMBL" id="ABEU02000004">
    <property type="protein sequence ID" value="PNR55644.1"/>
    <property type="molecule type" value="Genomic_DNA"/>
</dbReference>
<organism evidence="8">
    <name type="scientific">Physcomitrium patens</name>
    <name type="common">Spreading-leaved earth moss</name>
    <name type="synonym">Physcomitrella patens</name>
    <dbReference type="NCBI Taxonomy" id="3218"/>
    <lineage>
        <taxon>Eukaryota</taxon>
        <taxon>Viridiplantae</taxon>
        <taxon>Streptophyta</taxon>
        <taxon>Embryophyta</taxon>
        <taxon>Bryophyta</taxon>
        <taxon>Bryophytina</taxon>
        <taxon>Bryopsida</taxon>
        <taxon>Funariidae</taxon>
        <taxon>Funariales</taxon>
        <taxon>Funariaceae</taxon>
        <taxon>Physcomitrium</taxon>
    </lineage>
</organism>
<dbReference type="EnsemblPlants" id="Pp3c4_21110V3.1">
    <property type="protein sequence ID" value="PAC:32922224.CDS.1"/>
    <property type="gene ID" value="Pp3c4_21110"/>
</dbReference>
<evidence type="ECO:0000259" key="7">
    <source>
        <dbReference type="Pfam" id="PF18564"/>
    </source>
</evidence>
<dbReference type="SUPFAM" id="SSF51445">
    <property type="entry name" value="(Trans)glycosidases"/>
    <property type="match status" value="1"/>
</dbReference>
<feature type="domain" description="Glycoside hydrolase family 5 C-terminal" evidence="7">
    <location>
        <begin position="496"/>
        <end position="586"/>
    </location>
</feature>
<dbReference type="OMA" id="HIIFFES"/>
<evidence type="ECO:0000313" key="9">
    <source>
        <dbReference type="EnsemblPlants" id="PAC:32922224.CDS.1"/>
    </source>
</evidence>
<keyword evidence="10" id="KW-1185">Reference proteome</keyword>
<dbReference type="GO" id="GO:1901136">
    <property type="term" value="P:carbohydrate derivative catabolic process"/>
    <property type="evidence" value="ECO:0007669"/>
    <property type="project" value="UniProtKB-ARBA"/>
</dbReference>
<dbReference type="GO" id="GO:0016042">
    <property type="term" value="P:lipid catabolic process"/>
    <property type="evidence" value="ECO:0007669"/>
    <property type="project" value="UniProtKB-ARBA"/>
</dbReference>
<evidence type="ECO:0000256" key="1">
    <source>
        <dbReference type="ARBA" id="ARBA00005641"/>
    </source>
</evidence>
<dbReference type="PaxDb" id="3218-PP1S298_71V6.1"/>
<accession>A0A2K1KPD0</accession>
<dbReference type="GO" id="GO:0004553">
    <property type="term" value="F:hydrolase activity, hydrolyzing O-glycosyl compounds"/>
    <property type="evidence" value="ECO:0007669"/>
    <property type="project" value="InterPro"/>
</dbReference>
<keyword evidence="5" id="KW-0732">Signal</keyword>
<dbReference type="Pfam" id="PF00150">
    <property type="entry name" value="Cellulase"/>
    <property type="match status" value="2"/>
</dbReference>
<dbReference type="Gene3D" id="2.60.40.1180">
    <property type="entry name" value="Golgi alpha-mannosidase II"/>
    <property type="match status" value="1"/>
</dbReference>
<evidence type="ECO:0000256" key="4">
    <source>
        <dbReference type="RuleBase" id="RU361153"/>
    </source>
</evidence>
<reference evidence="9" key="3">
    <citation type="submission" date="2020-12" db="UniProtKB">
        <authorList>
            <consortium name="EnsemblPlants"/>
        </authorList>
    </citation>
    <scope>IDENTIFICATION</scope>
</reference>
<feature type="signal peptide" evidence="5">
    <location>
        <begin position="1"/>
        <end position="31"/>
    </location>
</feature>
<dbReference type="GO" id="GO:0000272">
    <property type="term" value="P:polysaccharide catabolic process"/>
    <property type="evidence" value="ECO:0007669"/>
    <property type="project" value="InterPro"/>
</dbReference>
<evidence type="ECO:0000259" key="6">
    <source>
        <dbReference type="Pfam" id="PF00150"/>
    </source>
</evidence>
<evidence type="ECO:0000256" key="2">
    <source>
        <dbReference type="ARBA" id="ARBA00022801"/>
    </source>
</evidence>
<dbReference type="InterPro" id="IPR041036">
    <property type="entry name" value="GH5_C"/>
</dbReference>
<dbReference type="InParanoid" id="A0A2K1KPD0"/>
<evidence type="ECO:0000313" key="8">
    <source>
        <dbReference type="EMBL" id="PNR55644.1"/>
    </source>
</evidence>
<evidence type="ECO:0000313" key="10">
    <source>
        <dbReference type="Proteomes" id="UP000006727"/>
    </source>
</evidence>
<feature type="domain" description="Glycoside hydrolase family 5" evidence="6">
    <location>
        <begin position="286"/>
        <end position="466"/>
    </location>
</feature>
<keyword evidence="3 4" id="KW-0326">Glycosidase</keyword>
<dbReference type="STRING" id="3218.A0A2K1KPD0"/>
<dbReference type="InterPro" id="IPR017853">
    <property type="entry name" value="GH"/>
</dbReference>
<dbReference type="AlphaFoldDB" id="A0A2K1KPD0"/>
<sequence>MLKAMMQMSRSRQSSMILVGVLLESILNLSAVEGISEYHVDNTSGSIIDSGGRERVFHGLNVVMKAFPWHPRTDEFDPQFSFTDVDIALLRSWGVNVVRLGVMWPGVEPQRGQVNQTYIEVMRTVVRKLHAAGIATLLEFHQDLLSSRFCGEGIPSWVLDNTNLGGTDSENLLAEINDVSSSSAGSSSTWWRILRDIVVNFIPSLLMQSSRYESNHRASTFSASKSFIESFPEPLSGRWPLPDSPGDSSHEQQPSDEQCDKHSWAWYYFSFAVSRAFQSLYDNKWGWADLFANYWQIVATSFRDQPGILGYELINEPWAGDMYRNPLLMVPGVADYHNLAPFYEKLQSSIRSVDPDRILFMESITFEDIRCGFSTVPGGAQFQNRTVLSYHFYQPPNVNSRQAIRERLRESKKLGCGAMLTEFFVADQGAISPRNSWNLFNADRVDDVLAEADAHKQSWIAWEYKAFQVKTGSVVEQSLFTSSGDVNLLLAKKLARTYPQAVAGTILSFSFELISSDFTLSFIAGRPSASGGISHQTQVFVHRPFYYPSGLAFSVNHDCVQVQETERLIILSHSQACAGFTVSLKISKKPVQNF</sequence>
<dbReference type="Pfam" id="PF18564">
    <property type="entry name" value="Glyco_hydro_5_C"/>
    <property type="match status" value="1"/>
</dbReference>
<dbReference type="InterPro" id="IPR052066">
    <property type="entry name" value="Glycosphingolipid_Hydrolases"/>
</dbReference>
<evidence type="ECO:0000256" key="5">
    <source>
        <dbReference type="SAM" id="SignalP"/>
    </source>
</evidence>
<protein>
    <recommendedName>
        <fullName evidence="11">Glycoside hydrolase family 5 domain-containing protein</fullName>
    </recommendedName>
</protein>
<dbReference type="Proteomes" id="UP000006727">
    <property type="component" value="Chromosome 4"/>
</dbReference>
<feature type="chain" id="PRO_5036043075" description="Glycoside hydrolase family 5 domain-containing protein" evidence="5">
    <location>
        <begin position="32"/>
        <end position="594"/>
    </location>
</feature>
<dbReference type="InterPro" id="IPR001547">
    <property type="entry name" value="Glyco_hydro_5"/>
</dbReference>
<feature type="domain" description="Glycoside hydrolase family 5" evidence="6">
    <location>
        <begin position="84"/>
        <end position="157"/>
    </location>
</feature>
<dbReference type="PANTHER" id="PTHR31308">
    <property type="match status" value="1"/>
</dbReference>
<keyword evidence="2 4" id="KW-0378">Hydrolase</keyword>
<comment type="similarity">
    <text evidence="1 4">Belongs to the glycosyl hydrolase 5 (cellulase A) family.</text>
</comment>
<dbReference type="PANTHER" id="PTHR31308:SF3">
    <property type="entry name" value="ENDOGLYCOCERAMIDASE"/>
    <property type="match status" value="1"/>
</dbReference>
<name>A0A2K1KPD0_PHYPA</name>
<reference evidence="8 10" key="2">
    <citation type="journal article" date="2018" name="Plant J.">
        <title>The Physcomitrella patens chromosome-scale assembly reveals moss genome structure and evolution.</title>
        <authorList>
            <person name="Lang D."/>
            <person name="Ullrich K.K."/>
            <person name="Murat F."/>
            <person name="Fuchs J."/>
            <person name="Jenkins J."/>
            <person name="Haas F.B."/>
            <person name="Piednoel M."/>
            <person name="Gundlach H."/>
            <person name="Van Bel M."/>
            <person name="Meyberg R."/>
            <person name="Vives C."/>
            <person name="Morata J."/>
            <person name="Symeonidi A."/>
            <person name="Hiss M."/>
            <person name="Muchero W."/>
            <person name="Kamisugi Y."/>
            <person name="Saleh O."/>
            <person name="Blanc G."/>
            <person name="Decker E.L."/>
            <person name="van Gessel N."/>
            <person name="Grimwood J."/>
            <person name="Hayes R.D."/>
            <person name="Graham S.W."/>
            <person name="Gunter L.E."/>
            <person name="McDaniel S.F."/>
            <person name="Hoernstein S.N.W."/>
            <person name="Larsson A."/>
            <person name="Li F.W."/>
            <person name="Perroud P.F."/>
            <person name="Phillips J."/>
            <person name="Ranjan P."/>
            <person name="Rokshar D.S."/>
            <person name="Rothfels C.J."/>
            <person name="Schneider L."/>
            <person name="Shu S."/>
            <person name="Stevenson D.W."/>
            <person name="Thummler F."/>
            <person name="Tillich M."/>
            <person name="Villarreal Aguilar J.C."/>
            <person name="Widiez T."/>
            <person name="Wong G.K."/>
            <person name="Wymore A."/>
            <person name="Zhang Y."/>
            <person name="Zimmer A.D."/>
            <person name="Quatrano R.S."/>
            <person name="Mayer K.F.X."/>
            <person name="Goodstein D."/>
            <person name="Casacuberta J.M."/>
            <person name="Vandepoele K."/>
            <person name="Reski R."/>
            <person name="Cuming A.C."/>
            <person name="Tuskan G.A."/>
            <person name="Maumus F."/>
            <person name="Salse J."/>
            <person name="Schmutz J."/>
            <person name="Rensing S.A."/>
        </authorList>
    </citation>
    <scope>NUCLEOTIDE SEQUENCE [LARGE SCALE GENOMIC DNA]</scope>
    <source>
        <strain evidence="9 10">cv. Gransden 2004</strain>
    </source>
</reference>
<dbReference type="InterPro" id="IPR013780">
    <property type="entry name" value="Glyco_hydro_b"/>
</dbReference>
<dbReference type="Gene3D" id="3.20.20.80">
    <property type="entry name" value="Glycosidases"/>
    <property type="match status" value="1"/>
</dbReference>
<evidence type="ECO:0008006" key="11">
    <source>
        <dbReference type="Google" id="ProtNLM"/>
    </source>
</evidence>
<evidence type="ECO:0000256" key="3">
    <source>
        <dbReference type="ARBA" id="ARBA00023295"/>
    </source>
</evidence>
<dbReference type="Gramene" id="Pp3c4_21110V3.1">
    <property type="protein sequence ID" value="PAC:32922224.CDS.1"/>
    <property type="gene ID" value="Pp3c4_21110"/>
</dbReference>
<reference evidence="8 10" key="1">
    <citation type="journal article" date="2008" name="Science">
        <title>The Physcomitrella genome reveals evolutionary insights into the conquest of land by plants.</title>
        <authorList>
            <person name="Rensing S."/>
            <person name="Lang D."/>
            <person name="Zimmer A."/>
            <person name="Terry A."/>
            <person name="Salamov A."/>
            <person name="Shapiro H."/>
            <person name="Nishiyama T."/>
            <person name="Perroud P.-F."/>
            <person name="Lindquist E."/>
            <person name="Kamisugi Y."/>
            <person name="Tanahashi T."/>
            <person name="Sakakibara K."/>
            <person name="Fujita T."/>
            <person name="Oishi K."/>
            <person name="Shin-I T."/>
            <person name="Kuroki Y."/>
            <person name="Toyoda A."/>
            <person name="Suzuki Y."/>
            <person name="Hashimoto A."/>
            <person name="Yamaguchi K."/>
            <person name="Sugano A."/>
            <person name="Kohara Y."/>
            <person name="Fujiyama A."/>
            <person name="Anterola A."/>
            <person name="Aoki S."/>
            <person name="Ashton N."/>
            <person name="Barbazuk W.B."/>
            <person name="Barker E."/>
            <person name="Bennetzen J."/>
            <person name="Bezanilla M."/>
            <person name="Blankenship R."/>
            <person name="Cho S.H."/>
            <person name="Dutcher S."/>
            <person name="Estelle M."/>
            <person name="Fawcett J.A."/>
            <person name="Gundlach H."/>
            <person name="Hanada K."/>
            <person name="Heyl A."/>
            <person name="Hicks K.A."/>
            <person name="Hugh J."/>
            <person name="Lohr M."/>
            <person name="Mayer K."/>
            <person name="Melkozernov A."/>
            <person name="Murata T."/>
            <person name="Nelson D."/>
            <person name="Pils B."/>
            <person name="Prigge M."/>
            <person name="Reiss B."/>
            <person name="Renner T."/>
            <person name="Rombauts S."/>
            <person name="Rushton P."/>
            <person name="Sanderfoot A."/>
            <person name="Schween G."/>
            <person name="Shiu S.-H."/>
            <person name="Stueber K."/>
            <person name="Theodoulou F.L."/>
            <person name="Tu H."/>
            <person name="Van de Peer Y."/>
            <person name="Verrier P.J."/>
            <person name="Waters E."/>
            <person name="Wood A."/>
            <person name="Yang L."/>
            <person name="Cove D."/>
            <person name="Cuming A."/>
            <person name="Hasebe M."/>
            <person name="Lucas S."/>
            <person name="Mishler D.B."/>
            <person name="Reski R."/>
            <person name="Grigoriev I."/>
            <person name="Quatrano R.S."/>
            <person name="Boore J.L."/>
        </authorList>
    </citation>
    <scope>NUCLEOTIDE SEQUENCE [LARGE SCALE GENOMIC DNA]</scope>
    <source>
        <strain evidence="9 10">cv. Gransden 2004</strain>
    </source>
</reference>